<evidence type="ECO:0000313" key="2">
    <source>
        <dbReference type="EMBL" id="OWM86934.1"/>
    </source>
</evidence>
<sequence length="122" mass="13737">MSLPGTPAWKYLKMASPLKEIRCIFHDNSITFPRTDAAAYLLCKGFGPVGTNLLSSSKAVLFFSVYLKLQKWNFLYLHLEAVSIDSVELPMAPPMEGKKAFFATASDRTKQDNNQTKKSRKM</sequence>
<dbReference type="AlphaFoldDB" id="A0A218XPS7"/>
<organism evidence="2 3">
    <name type="scientific">Punica granatum</name>
    <name type="common">Pomegranate</name>
    <dbReference type="NCBI Taxonomy" id="22663"/>
    <lineage>
        <taxon>Eukaryota</taxon>
        <taxon>Viridiplantae</taxon>
        <taxon>Streptophyta</taxon>
        <taxon>Embryophyta</taxon>
        <taxon>Tracheophyta</taxon>
        <taxon>Spermatophyta</taxon>
        <taxon>Magnoliopsida</taxon>
        <taxon>eudicotyledons</taxon>
        <taxon>Gunneridae</taxon>
        <taxon>Pentapetalae</taxon>
        <taxon>rosids</taxon>
        <taxon>malvids</taxon>
        <taxon>Myrtales</taxon>
        <taxon>Lythraceae</taxon>
        <taxon>Punica</taxon>
    </lineage>
</organism>
<evidence type="ECO:0000313" key="3">
    <source>
        <dbReference type="Proteomes" id="UP000197138"/>
    </source>
</evidence>
<evidence type="ECO:0000256" key="1">
    <source>
        <dbReference type="SAM" id="MobiDB-lite"/>
    </source>
</evidence>
<name>A0A218XPS7_PUNGR</name>
<dbReference type="Proteomes" id="UP000197138">
    <property type="component" value="Unassembled WGS sequence"/>
</dbReference>
<comment type="caution">
    <text evidence="2">The sequence shown here is derived from an EMBL/GenBank/DDBJ whole genome shotgun (WGS) entry which is preliminary data.</text>
</comment>
<reference evidence="3" key="1">
    <citation type="journal article" date="2017" name="Plant J.">
        <title>The pomegranate (Punica granatum L.) genome and the genomics of punicalagin biosynthesis.</title>
        <authorList>
            <person name="Qin G."/>
            <person name="Xu C."/>
            <person name="Ming R."/>
            <person name="Tang H."/>
            <person name="Guyot R."/>
            <person name="Kramer E.M."/>
            <person name="Hu Y."/>
            <person name="Yi X."/>
            <person name="Qi Y."/>
            <person name="Xu X."/>
            <person name="Gao Z."/>
            <person name="Pan H."/>
            <person name="Jian J."/>
            <person name="Tian Y."/>
            <person name="Yue Z."/>
            <person name="Xu Y."/>
        </authorList>
    </citation>
    <scope>NUCLEOTIDE SEQUENCE [LARGE SCALE GENOMIC DNA]</scope>
    <source>
        <strain evidence="3">cv. Dabenzi</strain>
    </source>
</reference>
<dbReference type="EMBL" id="MTKT01001080">
    <property type="protein sequence ID" value="OWM86934.1"/>
    <property type="molecule type" value="Genomic_DNA"/>
</dbReference>
<protein>
    <submittedName>
        <fullName evidence="2">Uncharacterized protein</fullName>
    </submittedName>
</protein>
<gene>
    <name evidence="2" type="ORF">CDL15_Pgr015970</name>
</gene>
<accession>A0A218XPS7</accession>
<feature type="region of interest" description="Disordered" evidence="1">
    <location>
        <begin position="103"/>
        <end position="122"/>
    </location>
</feature>
<proteinExistence type="predicted"/>